<sequence length="237" mass="25864">MSQKFCIWYSTRREVQGGAGRRQRRVRTVRYCGAALWARLARALVEAAATLPAEVLQYSPALVAHTYRPPAQYWPRVRTTRATLRGVVLSEPTGCPVSHARHGKGLSAPNARRRRGLDAQEHAHTVVTTAMKTCNAPLAALEQQLREVRRNGLSYLQSVMGRGRARAAKASGTARWVKGGVPVGVKRPGNAKRVRGAAFRIDDASAKVCSRPGAYRVARVVLAHAETTLRAGLGRDV</sequence>
<dbReference type="Proteomes" id="UP000077266">
    <property type="component" value="Unassembled WGS sequence"/>
</dbReference>
<dbReference type="EMBL" id="KV425885">
    <property type="protein sequence ID" value="KZW03132.1"/>
    <property type="molecule type" value="Genomic_DNA"/>
</dbReference>
<name>A0A165Q607_EXIGL</name>
<evidence type="ECO:0000313" key="1">
    <source>
        <dbReference type="EMBL" id="KZW03132.1"/>
    </source>
</evidence>
<organism evidence="1 2">
    <name type="scientific">Exidia glandulosa HHB12029</name>
    <dbReference type="NCBI Taxonomy" id="1314781"/>
    <lineage>
        <taxon>Eukaryota</taxon>
        <taxon>Fungi</taxon>
        <taxon>Dikarya</taxon>
        <taxon>Basidiomycota</taxon>
        <taxon>Agaricomycotina</taxon>
        <taxon>Agaricomycetes</taxon>
        <taxon>Auriculariales</taxon>
        <taxon>Exidiaceae</taxon>
        <taxon>Exidia</taxon>
    </lineage>
</organism>
<accession>A0A165Q607</accession>
<evidence type="ECO:0000313" key="2">
    <source>
        <dbReference type="Proteomes" id="UP000077266"/>
    </source>
</evidence>
<dbReference type="InParanoid" id="A0A165Q607"/>
<proteinExistence type="predicted"/>
<dbReference type="AlphaFoldDB" id="A0A165Q607"/>
<protein>
    <submittedName>
        <fullName evidence="1">Uncharacterized protein</fullName>
    </submittedName>
</protein>
<gene>
    <name evidence="1" type="ORF">EXIGLDRAFT_320930</name>
</gene>
<reference evidence="1 2" key="1">
    <citation type="journal article" date="2016" name="Mol. Biol. Evol.">
        <title>Comparative Genomics of Early-Diverging Mushroom-Forming Fungi Provides Insights into the Origins of Lignocellulose Decay Capabilities.</title>
        <authorList>
            <person name="Nagy L.G."/>
            <person name="Riley R."/>
            <person name="Tritt A."/>
            <person name="Adam C."/>
            <person name="Daum C."/>
            <person name="Floudas D."/>
            <person name="Sun H."/>
            <person name="Yadav J.S."/>
            <person name="Pangilinan J."/>
            <person name="Larsson K.H."/>
            <person name="Matsuura K."/>
            <person name="Barry K."/>
            <person name="Labutti K."/>
            <person name="Kuo R."/>
            <person name="Ohm R.A."/>
            <person name="Bhattacharya S.S."/>
            <person name="Shirouzu T."/>
            <person name="Yoshinaga Y."/>
            <person name="Martin F.M."/>
            <person name="Grigoriev I.V."/>
            <person name="Hibbett D.S."/>
        </authorList>
    </citation>
    <scope>NUCLEOTIDE SEQUENCE [LARGE SCALE GENOMIC DNA]</scope>
    <source>
        <strain evidence="1 2">HHB12029</strain>
    </source>
</reference>
<keyword evidence="2" id="KW-1185">Reference proteome</keyword>